<organism evidence="3 4">
    <name type="scientific">Streblomastix strix</name>
    <dbReference type="NCBI Taxonomy" id="222440"/>
    <lineage>
        <taxon>Eukaryota</taxon>
        <taxon>Metamonada</taxon>
        <taxon>Preaxostyla</taxon>
        <taxon>Oxymonadida</taxon>
        <taxon>Streblomastigidae</taxon>
        <taxon>Streblomastix</taxon>
    </lineage>
</organism>
<feature type="region of interest" description="Disordered" evidence="1">
    <location>
        <begin position="74"/>
        <end position="100"/>
    </location>
</feature>
<dbReference type="PANTHER" id="PTHR45958:SF6">
    <property type="entry name" value="U-BOX DOMAIN-CONTAINING PROTEIN 43"/>
    <property type="match status" value="1"/>
</dbReference>
<evidence type="ECO:0000313" key="3">
    <source>
        <dbReference type="EMBL" id="KAA6380396.1"/>
    </source>
</evidence>
<dbReference type="InterPro" id="IPR052608">
    <property type="entry name" value="U-box_domain_protein"/>
</dbReference>
<feature type="region of interest" description="Disordered" evidence="1">
    <location>
        <begin position="1"/>
        <end position="26"/>
    </location>
</feature>
<name>A0A5J4VCV6_9EUKA</name>
<dbReference type="GO" id="GO:0004842">
    <property type="term" value="F:ubiquitin-protein transferase activity"/>
    <property type="evidence" value="ECO:0007669"/>
    <property type="project" value="InterPro"/>
</dbReference>
<evidence type="ECO:0000313" key="4">
    <source>
        <dbReference type="Proteomes" id="UP000324800"/>
    </source>
</evidence>
<dbReference type="Gene3D" id="3.30.40.10">
    <property type="entry name" value="Zinc/RING finger domain, C3HC4 (zinc finger)"/>
    <property type="match status" value="1"/>
</dbReference>
<comment type="caution">
    <text evidence="3">The sequence shown here is derived from an EMBL/GenBank/DDBJ whole genome shotgun (WGS) entry which is preliminary data.</text>
</comment>
<dbReference type="SMART" id="SM00504">
    <property type="entry name" value="Ubox"/>
    <property type="match status" value="1"/>
</dbReference>
<feature type="domain" description="U-box" evidence="2">
    <location>
        <begin position="117"/>
        <end position="179"/>
    </location>
</feature>
<accession>A0A5J4VCV6</accession>
<proteinExistence type="predicted"/>
<protein>
    <recommendedName>
        <fullName evidence="2">U-box domain-containing protein</fullName>
    </recommendedName>
</protein>
<dbReference type="Pfam" id="PF04564">
    <property type="entry name" value="U-box"/>
    <property type="match status" value="1"/>
</dbReference>
<feature type="compositionally biased region" description="Polar residues" evidence="1">
    <location>
        <begin position="1"/>
        <end position="21"/>
    </location>
</feature>
<gene>
    <name evidence="3" type="ORF">EZS28_024078</name>
</gene>
<dbReference type="PANTHER" id="PTHR45958">
    <property type="entry name" value="RING-TYPE E3 UBIQUITIN TRANSFERASE"/>
    <property type="match status" value="1"/>
</dbReference>
<sequence length="502" mass="58180">MYSGCQQQTSQNIRQSPSPQISPHPMSQLMSQFHMSSQNEQHFIAPFGHMNIKHISPDQHTAPLSSQIRLYSGNQQVHSSPYKTRVRSPSSPKRQQSPSIIYSKIPQMSKEEEIKRHFICELTNKIMTDPVSIDGPHYFERDALMDYIKDTGMTPVTKQKISTDDITEEPELKDKIQSLVFERQSLKKAKEVIMTNISERNEERKDRFYLETLALPGEIQSMVVGRFFDRNIESLILAKSTFLSVFHNNDLEDSFDFVDHICVYKEIYCLCVSVQPHNLDCLFVLSIGGEWLLLQWNKTRFFPLASGSLLKAIQPLMKTPEQRRFRLDPTFQWAVSVVPITDNSPRFFTRPTPILGSEYTSGATKPIIRISFRALIVVDETVFVGVKYDGPDANFLQVIKDNWSVTLQHFPKKFGFFDPDNKYGYKEENINTTIRNGLETEWKALFTVDHVKKNICIAKADTFLFFENDKDRPNFNELKKKKKVRHLVFTTSMRLEPFPIKK</sequence>
<evidence type="ECO:0000259" key="2">
    <source>
        <dbReference type="SMART" id="SM00504"/>
    </source>
</evidence>
<dbReference type="InterPro" id="IPR003613">
    <property type="entry name" value="Ubox_domain"/>
</dbReference>
<dbReference type="AlphaFoldDB" id="A0A5J4VCV6"/>
<reference evidence="3 4" key="1">
    <citation type="submission" date="2019-03" db="EMBL/GenBank/DDBJ databases">
        <title>Single cell metagenomics reveals metabolic interactions within the superorganism composed of flagellate Streblomastix strix and complex community of Bacteroidetes bacteria on its surface.</title>
        <authorList>
            <person name="Treitli S.C."/>
            <person name="Kolisko M."/>
            <person name="Husnik F."/>
            <person name="Keeling P."/>
            <person name="Hampl V."/>
        </authorList>
    </citation>
    <scope>NUCLEOTIDE SEQUENCE [LARGE SCALE GENOMIC DNA]</scope>
    <source>
        <strain evidence="3">ST1C</strain>
    </source>
</reference>
<dbReference type="GO" id="GO:0016567">
    <property type="term" value="P:protein ubiquitination"/>
    <property type="evidence" value="ECO:0007669"/>
    <property type="project" value="InterPro"/>
</dbReference>
<feature type="compositionally biased region" description="Low complexity" evidence="1">
    <location>
        <begin position="87"/>
        <end position="99"/>
    </location>
</feature>
<dbReference type="OrthoDB" id="7537227at2759"/>
<dbReference type="SUPFAM" id="SSF57850">
    <property type="entry name" value="RING/U-box"/>
    <property type="match status" value="1"/>
</dbReference>
<dbReference type="Proteomes" id="UP000324800">
    <property type="component" value="Unassembled WGS sequence"/>
</dbReference>
<feature type="non-terminal residue" evidence="3">
    <location>
        <position position="502"/>
    </location>
</feature>
<dbReference type="EMBL" id="SNRW01007927">
    <property type="protein sequence ID" value="KAA6380396.1"/>
    <property type="molecule type" value="Genomic_DNA"/>
</dbReference>
<evidence type="ECO:0000256" key="1">
    <source>
        <dbReference type="SAM" id="MobiDB-lite"/>
    </source>
</evidence>
<dbReference type="InterPro" id="IPR013083">
    <property type="entry name" value="Znf_RING/FYVE/PHD"/>
</dbReference>